<dbReference type="EMBL" id="OV725077">
    <property type="protein sequence ID" value="CAH1392324.1"/>
    <property type="molecule type" value="Genomic_DNA"/>
</dbReference>
<reference evidence="2" key="1">
    <citation type="submission" date="2022-01" db="EMBL/GenBank/DDBJ databases">
        <authorList>
            <person name="King R."/>
        </authorList>
    </citation>
    <scope>NUCLEOTIDE SEQUENCE</scope>
</reference>
<dbReference type="GO" id="GO:0006629">
    <property type="term" value="P:lipid metabolic process"/>
    <property type="evidence" value="ECO:0007669"/>
    <property type="project" value="InterPro"/>
</dbReference>
<feature type="chain" id="PRO_5040187586" description="Phosphatidylinositol-specific phospholipase C X domain-containing protein" evidence="1">
    <location>
        <begin position="23"/>
        <end position="348"/>
    </location>
</feature>
<keyword evidence="1" id="KW-0732">Signal</keyword>
<evidence type="ECO:0008006" key="4">
    <source>
        <dbReference type="Google" id="ProtNLM"/>
    </source>
</evidence>
<dbReference type="OrthoDB" id="1046782at2759"/>
<evidence type="ECO:0000256" key="1">
    <source>
        <dbReference type="SAM" id="SignalP"/>
    </source>
</evidence>
<evidence type="ECO:0000313" key="2">
    <source>
        <dbReference type="EMBL" id="CAH1392324.1"/>
    </source>
</evidence>
<dbReference type="AlphaFoldDB" id="A0A9P0GYC8"/>
<sequence>MVPMRAALLCLNLICVLHIGKSALKTEDWMTKNIEWLGILTLKQLCLAGTHNSGMNQITGGTPKAKPCKVLTQDLTVGKQLENGIRYLDLRPVLSEGIFTSGNFMLTEKNKWEGANGQSIESIIEDVNNFTSQYNEFIIINLSHSLNMDGDTEPRKFNQKDWDQLFDLLNSTENLFHSKATLHLETITLGEITNNGSRAGVIYVFYDQGTGVDLGELAGKGFFYHRNLHLFQSESDTHDPLIMIDQQISLMEKVSHNRYFLMSFIISQSPTKVTVCSKRRNHRELAQKTNTKLKGILKYVSNDIHPNIIIVDYLADSNVAEVAMTINVRWLTKTALDSFIKKKAIKWK</sequence>
<keyword evidence="3" id="KW-1185">Reference proteome</keyword>
<gene>
    <name evidence="2" type="ORF">NEZAVI_LOCUS3170</name>
</gene>
<dbReference type="Proteomes" id="UP001152798">
    <property type="component" value="Chromosome 1"/>
</dbReference>
<dbReference type="Gene3D" id="3.20.20.190">
    <property type="entry name" value="Phosphatidylinositol (PI) phosphodiesterase"/>
    <property type="match status" value="1"/>
</dbReference>
<organism evidence="2 3">
    <name type="scientific">Nezara viridula</name>
    <name type="common">Southern green stink bug</name>
    <name type="synonym">Cimex viridulus</name>
    <dbReference type="NCBI Taxonomy" id="85310"/>
    <lineage>
        <taxon>Eukaryota</taxon>
        <taxon>Metazoa</taxon>
        <taxon>Ecdysozoa</taxon>
        <taxon>Arthropoda</taxon>
        <taxon>Hexapoda</taxon>
        <taxon>Insecta</taxon>
        <taxon>Pterygota</taxon>
        <taxon>Neoptera</taxon>
        <taxon>Paraneoptera</taxon>
        <taxon>Hemiptera</taxon>
        <taxon>Heteroptera</taxon>
        <taxon>Panheteroptera</taxon>
        <taxon>Pentatomomorpha</taxon>
        <taxon>Pentatomoidea</taxon>
        <taxon>Pentatomidae</taxon>
        <taxon>Pentatominae</taxon>
        <taxon>Nezara</taxon>
    </lineage>
</organism>
<dbReference type="PANTHER" id="PTHR13593:SF143">
    <property type="entry name" value="PHOSPHATIDYLINOSITOL-SPECIFIC PHOSPHOLIPASE C X DOMAIN-CONTAINING PROTEIN"/>
    <property type="match status" value="1"/>
</dbReference>
<proteinExistence type="predicted"/>
<name>A0A9P0GYC8_NEZVI</name>
<protein>
    <recommendedName>
        <fullName evidence="4">Phosphatidylinositol-specific phospholipase C X domain-containing protein</fullName>
    </recommendedName>
</protein>
<dbReference type="PANTHER" id="PTHR13593">
    <property type="match status" value="1"/>
</dbReference>
<feature type="signal peptide" evidence="1">
    <location>
        <begin position="1"/>
        <end position="22"/>
    </location>
</feature>
<accession>A0A9P0GYC8</accession>
<dbReference type="InterPro" id="IPR051057">
    <property type="entry name" value="PI-PLC_domain"/>
</dbReference>
<dbReference type="SUPFAM" id="SSF51695">
    <property type="entry name" value="PLC-like phosphodiesterases"/>
    <property type="match status" value="1"/>
</dbReference>
<evidence type="ECO:0000313" key="3">
    <source>
        <dbReference type="Proteomes" id="UP001152798"/>
    </source>
</evidence>
<dbReference type="GO" id="GO:0008081">
    <property type="term" value="F:phosphoric diester hydrolase activity"/>
    <property type="evidence" value="ECO:0007669"/>
    <property type="project" value="InterPro"/>
</dbReference>
<dbReference type="InterPro" id="IPR017946">
    <property type="entry name" value="PLC-like_Pdiesterase_TIM-brl"/>
</dbReference>